<dbReference type="SUPFAM" id="SSF52518">
    <property type="entry name" value="Thiamin diphosphate-binding fold (THDP-binding)"/>
    <property type="match status" value="2"/>
</dbReference>
<dbReference type="NCBIfam" id="NF008907">
    <property type="entry name" value="PRK12270.1"/>
    <property type="match status" value="1"/>
</dbReference>
<dbReference type="PANTHER" id="PTHR23152">
    <property type="entry name" value="2-OXOGLUTARATE DEHYDROGENASE"/>
    <property type="match status" value="1"/>
</dbReference>
<evidence type="ECO:0000256" key="2">
    <source>
        <dbReference type="ARBA" id="ARBA00003906"/>
    </source>
</evidence>
<dbReference type="CDD" id="cd02016">
    <property type="entry name" value="TPP_E1_OGDC_like"/>
    <property type="match status" value="1"/>
</dbReference>
<dbReference type="InterPro" id="IPR029061">
    <property type="entry name" value="THDP-binding"/>
</dbReference>
<dbReference type="InterPro" id="IPR031717">
    <property type="entry name" value="ODO-1/KGD_C"/>
</dbReference>
<evidence type="ECO:0000259" key="8">
    <source>
        <dbReference type="SMART" id="SM00861"/>
    </source>
</evidence>
<dbReference type="Gene3D" id="1.10.287.1150">
    <property type="entry name" value="TPP helical domain"/>
    <property type="match status" value="1"/>
</dbReference>
<evidence type="ECO:0000256" key="5">
    <source>
        <dbReference type="ARBA" id="ARBA00023002"/>
    </source>
</evidence>
<dbReference type="InterPro" id="IPR042179">
    <property type="entry name" value="KGD_C_sf"/>
</dbReference>
<dbReference type="PIRSF" id="PIRSF000157">
    <property type="entry name" value="Oxoglu_dh_E1"/>
    <property type="match status" value="1"/>
</dbReference>
<dbReference type="GO" id="GO:0006099">
    <property type="term" value="P:tricarboxylic acid cycle"/>
    <property type="evidence" value="ECO:0007669"/>
    <property type="project" value="TreeGrafter"/>
</dbReference>
<evidence type="ECO:0000313" key="9">
    <source>
        <dbReference type="EMBL" id="QDU85295.1"/>
    </source>
</evidence>
<dbReference type="Pfam" id="PF16870">
    <property type="entry name" value="OxoGdeHyase_C"/>
    <property type="match status" value="1"/>
</dbReference>
<dbReference type="InterPro" id="IPR005475">
    <property type="entry name" value="Transketolase-like_Pyr-bd"/>
</dbReference>
<feature type="region of interest" description="Disordered" evidence="7">
    <location>
        <begin position="120"/>
        <end position="142"/>
    </location>
</feature>
<gene>
    <name evidence="9" type="primary">sucA</name>
    <name evidence="9" type="ORF">Pla163_24230</name>
</gene>
<dbReference type="GO" id="GO:0004591">
    <property type="term" value="F:oxoglutarate dehydrogenase (succinyl-transferring) activity"/>
    <property type="evidence" value="ECO:0007669"/>
    <property type="project" value="UniProtKB-EC"/>
</dbReference>
<keyword evidence="6" id="KW-0786">Thiamine pyrophosphate</keyword>
<dbReference type="NCBIfam" id="TIGR00239">
    <property type="entry name" value="2oxo_dh_E1"/>
    <property type="match status" value="1"/>
</dbReference>
<keyword evidence="10" id="KW-1185">Reference proteome</keyword>
<evidence type="ECO:0000256" key="1">
    <source>
        <dbReference type="ARBA" id="ARBA00001964"/>
    </source>
</evidence>
<dbReference type="Gene3D" id="3.40.50.11610">
    <property type="entry name" value="Multifunctional 2-oxoglutarate metabolism enzyme, C-terminal domain"/>
    <property type="match status" value="1"/>
</dbReference>
<evidence type="ECO:0000256" key="3">
    <source>
        <dbReference type="ARBA" id="ARBA00006936"/>
    </source>
</evidence>
<dbReference type="SMART" id="SM00861">
    <property type="entry name" value="Transket_pyr"/>
    <property type="match status" value="1"/>
</dbReference>
<keyword evidence="5 9" id="KW-0560">Oxidoreductase</keyword>
<feature type="domain" description="Transketolase-like pyrimidine-binding" evidence="8">
    <location>
        <begin position="663"/>
        <end position="856"/>
    </location>
</feature>
<accession>A0A518D1I4</accession>
<dbReference type="Gene3D" id="3.40.50.12470">
    <property type="match status" value="1"/>
</dbReference>
<reference evidence="9 10" key="1">
    <citation type="submission" date="2019-02" db="EMBL/GenBank/DDBJ databases">
        <title>Deep-cultivation of Planctomycetes and their phenomic and genomic characterization uncovers novel biology.</title>
        <authorList>
            <person name="Wiegand S."/>
            <person name="Jogler M."/>
            <person name="Boedeker C."/>
            <person name="Pinto D."/>
            <person name="Vollmers J."/>
            <person name="Rivas-Marin E."/>
            <person name="Kohn T."/>
            <person name="Peeters S.H."/>
            <person name="Heuer A."/>
            <person name="Rast P."/>
            <person name="Oberbeckmann S."/>
            <person name="Bunk B."/>
            <person name="Jeske O."/>
            <person name="Meyerdierks A."/>
            <person name="Storesund J.E."/>
            <person name="Kallscheuer N."/>
            <person name="Luecker S."/>
            <person name="Lage O.M."/>
            <person name="Pohl T."/>
            <person name="Merkel B.J."/>
            <person name="Hornburger P."/>
            <person name="Mueller R.-W."/>
            <person name="Bruemmer F."/>
            <person name="Labrenz M."/>
            <person name="Spormann A.M."/>
            <person name="Op den Camp H."/>
            <person name="Overmann J."/>
            <person name="Amann R."/>
            <person name="Jetten M.S.M."/>
            <person name="Mascher T."/>
            <person name="Medema M.H."/>
            <person name="Devos D.P."/>
            <person name="Kaster A.-K."/>
            <person name="Ovreas L."/>
            <person name="Rohde M."/>
            <person name="Galperin M.Y."/>
            <person name="Jogler C."/>
        </authorList>
    </citation>
    <scope>NUCLEOTIDE SEQUENCE [LARGE SCALE GENOMIC DNA]</scope>
    <source>
        <strain evidence="9 10">Pla163</strain>
    </source>
</reference>
<protein>
    <recommendedName>
        <fullName evidence="4">oxoglutarate dehydrogenase (succinyl-transferring)</fullName>
        <ecNumber evidence="4">1.2.4.2</ecNumber>
    </recommendedName>
</protein>
<proteinExistence type="inferred from homology"/>
<dbReference type="Gene3D" id="3.40.50.970">
    <property type="match status" value="1"/>
</dbReference>
<evidence type="ECO:0000256" key="4">
    <source>
        <dbReference type="ARBA" id="ARBA00012280"/>
    </source>
</evidence>
<dbReference type="NCBIfam" id="NF006914">
    <property type="entry name" value="PRK09404.1"/>
    <property type="match status" value="1"/>
</dbReference>
<dbReference type="InterPro" id="IPR032106">
    <property type="entry name" value="2-oxogl_dehyd_N"/>
</dbReference>
<sequence>MVVGRGVGIGQASCRPSDRRSILFRPNRAPAAAAGTADPLVRVLRAACVPMDRSSAPLPPFGSQNLAFAEELYAAYLADPDSVEPAWREYFAGLRVDDPFAAHPQLGPNGSSGGLFTRMAAPDTSGHGAAATNGDPRGSTDLGPTHLASDVAVLQDRVDQIIRAFRVRGHLLADLDPLGLPRAPQPELETSYYGLTDADLERTFSSDTIQGTGSMQLGAMLERLRNTYCRSIGVQFMHIDDLNVKNWLTQRMETTENRIQLSRDEQMRILTCLTDAVIFEDFLQKKFLGAKRFSLEGGESLIPLLDMAIEESAARGVREVVLGMAHRGRINVLANVMGKPAADIFAEFEDKHAEDMRGRGDVKYHLGFSSDRTTRSGHDVHMTLCFNPSHLEFVNPVALGRQRAKQDRYGDGSRKGGMCILIHGDAAFAGQGVIQESLNLSQLPGYTTGGTIHVVVNNQVGFTTSPEEGRSCTYPTDIAKFLQIPIFHVNGEDPEAVMQVVKLATEFRETWQRDVVIDMWCYRRYGHNEGDEPSFTQPLMYKAVRARKSVREGYLDRLLGMSEITREEADEIAEHRRTVLENQLATARAEEPTNPSDELRGVWQGYTGGFDVDTDRIVETATHEELREVIEAAATLPEGFVPHKKIERLLEQRREMARGERGLDWATAEVAAFGRLLRRGHPVRLSGQDSGRGTFSQRHVQLHDQESGDRIVPVATLAQGNGRFDVYNSPLSEIAVLGFEYGYSMDTPDGLVLWEAQFGDFVNVAQVIIDQFIVSAEAKWNRLSGLVLLLPHGFEGQGPEHSSARLERFLMLAAEDNIQVCNPTTPAQYHNLLMRQVVRPWRKPLVVMTPKSLLRLPAATSTLDELGSGVFQRIIPDTNVSDEPDSNPNAVRRVLMCSGKIYYDLVARREEMGANDVAILRLEQIYPLDPTDLTEALAPYAPNTPVWWVQEEPENMGAWPFLLTRHERLGRALGNRPIHCIARKRAAVPATGSHAAHALEQAELLERAFATS</sequence>
<dbReference type="EC" id="1.2.4.2" evidence="4"/>
<comment type="cofactor">
    <cofactor evidence="1">
        <name>thiamine diphosphate</name>
        <dbReference type="ChEBI" id="CHEBI:58937"/>
    </cofactor>
</comment>
<dbReference type="Proteomes" id="UP000319342">
    <property type="component" value="Chromosome"/>
</dbReference>
<dbReference type="GO" id="GO:0005829">
    <property type="term" value="C:cytosol"/>
    <property type="evidence" value="ECO:0007669"/>
    <property type="project" value="TreeGrafter"/>
</dbReference>
<dbReference type="GO" id="GO:0030976">
    <property type="term" value="F:thiamine pyrophosphate binding"/>
    <property type="evidence" value="ECO:0007669"/>
    <property type="project" value="InterPro"/>
</dbReference>
<dbReference type="Pfam" id="PF00676">
    <property type="entry name" value="E1_dh"/>
    <property type="match status" value="1"/>
</dbReference>
<dbReference type="PANTHER" id="PTHR23152:SF4">
    <property type="entry name" value="2-OXOADIPATE DEHYDROGENASE COMPLEX COMPONENT E1"/>
    <property type="match status" value="1"/>
</dbReference>
<dbReference type="GO" id="GO:0045252">
    <property type="term" value="C:oxoglutarate dehydrogenase complex"/>
    <property type="evidence" value="ECO:0007669"/>
    <property type="project" value="TreeGrafter"/>
</dbReference>
<dbReference type="InterPro" id="IPR001017">
    <property type="entry name" value="DH_E1"/>
</dbReference>
<evidence type="ECO:0000256" key="6">
    <source>
        <dbReference type="ARBA" id="ARBA00023052"/>
    </source>
</evidence>
<comment type="function">
    <text evidence="2">E1 component of the 2-oxoglutarate dehydrogenase (OGDH) complex which catalyzes the decarboxylation of 2-oxoglutarate, the first step in the conversion of 2-oxoglutarate to succinyl-CoA and CO(2).</text>
</comment>
<organism evidence="9 10">
    <name type="scientific">Rohdeia mirabilis</name>
    <dbReference type="NCBI Taxonomy" id="2528008"/>
    <lineage>
        <taxon>Bacteria</taxon>
        <taxon>Pseudomonadati</taxon>
        <taxon>Planctomycetota</taxon>
        <taxon>Planctomycetia</taxon>
        <taxon>Planctomycetia incertae sedis</taxon>
        <taxon>Rohdeia</taxon>
    </lineage>
</organism>
<comment type="similarity">
    <text evidence="3">Belongs to the alpha-ketoglutarate dehydrogenase family.</text>
</comment>
<name>A0A518D1I4_9BACT</name>
<dbReference type="AlphaFoldDB" id="A0A518D1I4"/>
<evidence type="ECO:0000313" key="10">
    <source>
        <dbReference type="Proteomes" id="UP000319342"/>
    </source>
</evidence>
<evidence type="ECO:0000256" key="7">
    <source>
        <dbReference type="SAM" id="MobiDB-lite"/>
    </source>
</evidence>
<dbReference type="EMBL" id="CP036290">
    <property type="protein sequence ID" value="QDU85295.1"/>
    <property type="molecule type" value="Genomic_DNA"/>
</dbReference>
<dbReference type="Pfam" id="PF02779">
    <property type="entry name" value="Transket_pyr"/>
    <property type="match status" value="1"/>
</dbReference>
<dbReference type="Pfam" id="PF16078">
    <property type="entry name" value="2-oxogl_dehyd_N"/>
    <property type="match status" value="1"/>
</dbReference>
<dbReference type="InterPro" id="IPR011603">
    <property type="entry name" value="2oxoglutarate_DH_E1"/>
</dbReference>